<dbReference type="InterPro" id="IPR003114">
    <property type="entry name" value="Phox_assoc"/>
</dbReference>
<dbReference type="Proteomes" id="UP000703661">
    <property type="component" value="Unassembled WGS sequence"/>
</dbReference>
<evidence type="ECO:0000313" key="5">
    <source>
        <dbReference type="Proteomes" id="UP000703661"/>
    </source>
</evidence>
<feature type="transmembrane region" description="Helical" evidence="2">
    <location>
        <begin position="121"/>
        <end position="139"/>
    </location>
</feature>
<comment type="caution">
    <text evidence="4">The sequence shown here is derived from an EMBL/GenBank/DDBJ whole genome shotgun (WGS) entry which is preliminary data.</text>
</comment>
<evidence type="ECO:0000313" key="4">
    <source>
        <dbReference type="EMBL" id="KAF9998656.1"/>
    </source>
</evidence>
<dbReference type="GO" id="GO:0035091">
    <property type="term" value="F:phosphatidylinositol binding"/>
    <property type="evidence" value="ECO:0007669"/>
    <property type="project" value="TreeGrafter"/>
</dbReference>
<dbReference type="EMBL" id="JAAAID010003339">
    <property type="protein sequence ID" value="KAF9998656.1"/>
    <property type="molecule type" value="Genomic_DNA"/>
</dbReference>
<sequence>MAQESQNEVPLDNTFTNGNLNVTTNATTDASTKTPPNNSTEALMNSCSTSMVAAEDKSITSEKLLGDPDQSTPEKTSFGILQPLLDEASSKNNAESSNISTKTNIEQLIARIIGKEGHDPNIIGGLVGLFLALYCLLRISWGTVIVGVLGMGFGGFVAAFYLLAVPEATRLQRARTIANFGKRADQQLEIIDRVPTFSSATEKDGDNIKGVVHLPEIKEVQHQHISISPDIDPMVEDMINFTLRDFVNVPIGLISEGQHNIPLRASLVTMAMNVSDRLSNMRLPETALLGVFGLQNSFIVHLRAYRELRGSRLPIAEYVSTHANADSVLGRCYHREERIKQFRSIAKAICQALLPKSDQQSEALFAVMQEIMATHVLEATLEHICDPDFVNLSIIDYFSAPDKSDLERPGVDVEANGPLTNKTASAETTPHEAPISTLADSILMNAAHLMDKSVLDNQTSNQGVQISVPSSAPIRSSTPPKVSAVGEINAPSRPPTVESPRTPPVVTLKNVLENKNDHVDTFQAFMSYLQ</sequence>
<name>A0A9P6MGU0_9FUNG</name>
<feature type="domain" description="PXA" evidence="3">
    <location>
        <begin position="228"/>
        <end position="402"/>
    </location>
</feature>
<protein>
    <recommendedName>
        <fullName evidence="3">PXA domain-containing protein</fullName>
    </recommendedName>
</protein>
<gene>
    <name evidence="4" type="ORF">BGZ80_006729</name>
</gene>
<dbReference type="PROSITE" id="PS51207">
    <property type="entry name" value="PXA"/>
    <property type="match status" value="1"/>
</dbReference>
<evidence type="ECO:0000259" key="3">
    <source>
        <dbReference type="PROSITE" id="PS51207"/>
    </source>
</evidence>
<feature type="compositionally biased region" description="Low complexity" evidence="1">
    <location>
        <begin position="23"/>
        <end position="34"/>
    </location>
</feature>
<keyword evidence="5" id="KW-1185">Reference proteome</keyword>
<evidence type="ECO:0000256" key="2">
    <source>
        <dbReference type="SAM" id="Phobius"/>
    </source>
</evidence>
<keyword evidence="2" id="KW-0812">Transmembrane</keyword>
<reference evidence="4" key="1">
    <citation type="journal article" date="2020" name="Fungal Divers.">
        <title>Resolving the Mortierellaceae phylogeny through synthesis of multi-gene phylogenetics and phylogenomics.</title>
        <authorList>
            <person name="Vandepol N."/>
            <person name="Liber J."/>
            <person name="Desiro A."/>
            <person name="Na H."/>
            <person name="Kennedy M."/>
            <person name="Barry K."/>
            <person name="Grigoriev I.V."/>
            <person name="Miller A.N."/>
            <person name="O'Donnell K."/>
            <person name="Stajich J.E."/>
            <person name="Bonito G."/>
        </authorList>
    </citation>
    <scope>NUCLEOTIDE SEQUENCE</scope>
    <source>
        <strain evidence="4">NRRL 2769</strain>
    </source>
</reference>
<dbReference type="SMART" id="SM00313">
    <property type="entry name" value="PXA"/>
    <property type="match status" value="1"/>
</dbReference>
<dbReference type="PANTHER" id="PTHR22775:SF3">
    <property type="entry name" value="SORTING NEXIN-13"/>
    <property type="match status" value="1"/>
</dbReference>
<feature type="transmembrane region" description="Helical" evidence="2">
    <location>
        <begin position="145"/>
        <end position="165"/>
    </location>
</feature>
<dbReference type="Pfam" id="PF02194">
    <property type="entry name" value="PXA"/>
    <property type="match status" value="1"/>
</dbReference>
<feature type="region of interest" description="Disordered" evidence="1">
    <location>
        <begin position="464"/>
        <end position="502"/>
    </location>
</feature>
<feature type="non-terminal residue" evidence="4">
    <location>
        <position position="1"/>
    </location>
</feature>
<feature type="compositionally biased region" description="Polar residues" evidence="1">
    <location>
        <begin position="1"/>
        <end position="22"/>
    </location>
</feature>
<feature type="region of interest" description="Disordered" evidence="1">
    <location>
        <begin position="406"/>
        <end position="433"/>
    </location>
</feature>
<feature type="region of interest" description="Disordered" evidence="1">
    <location>
        <begin position="1"/>
        <end position="43"/>
    </location>
</feature>
<organism evidence="4 5">
    <name type="scientific">Entomortierella chlamydospora</name>
    <dbReference type="NCBI Taxonomy" id="101097"/>
    <lineage>
        <taxon>Eukaryota</taxon>
        <taxon>Fungi</taxon>
        <taxon>Fungi incertae sedis</taxon>
        <taxon>Mucoromycota</taxon>
        <taxon>Mortierellomycotina</taxon>
        <taxon>Mortierellomycetes</taxon>
        <taxon>Mortierellales</taxon>
        <taxon>Mortierellaceae</taxon>
        <taxon>Entomortierella</taxon>
    </lineage>
</organism>
<keyword evidence="2" id="KW-1133">Transmembrane helix</keyword>
<keyword evidence="2" id="KW-0472">Membrane</keyword>
<feature type="compositionally biased region" description="Polar residues" evidence="1">
    <location>
        <begin position="418"/>
        <end position="428"/>
    </location>
</feature>
<accession>A0A9P6MGU0</accession>
<dbReference type="AlphaFoldDB" id="A0A9P6MGU0"/>
<evidence type="ECO:0000256" key="1">
    <source>
        <dbReference type="SAM" id="MobiDB-lite"/>
    </source>
</evidence>
<dbReference type="PANTHER" id="PTHR22775">
    <property type="entry name" value="SORTING NEXIN"/>
    <property type="match status" value="1"/>
</dbReference>
<proteinExistence type="predicted"/>
<feature type="compositionally biased region" description="Polar residues" evidence="1">
    <location>
        <begin position="464"/>
        <end position="480"/>
    </location>
</feature>